<evidence type="ECO:0000256" key="10">
    <source>
        <dbReference type="ARBA" id="ARBA00022777"/>
    </source>
</evidence>
<evidence type="ECO:0000256" key="4">
    <source>
        <dbReference type="ARBA" id="ARBA00005225"/>
    </source>
</evidence>
<feature type="binding site" evidence="16">
    <location>
        <begin position="98"/>
        <end position="101"/>
    </location>
    <ligand>
        <name>substrate</name>
    </ligand>
</feature>
<comment type="cofactor">
    <cofactor evidence="2">
        <name>K(+)</name>
        <dbReference type="ChEBI" id="CHEBI:29103"/>
    </cofactor>
</comment>
<keyword evidence="9 16" id="KW-0547">Nucleotide-binding</keyword>
<comment type="function">
    <text evidence="16">Catalyzes the phosphorylation of pantothenate (Pan), the first step in CoA biosynthesis.</text>
</comment>
<evidence type="ECO:0000256" key="11">
    <source>
        <dbReference type="ARBA" id="ARBA00022840"/>
    </source>
</evidence>
<keyword evidence="10 16" id="KW-0418">Kinase</keyword>
<name>A0ABN8ALI4_9PROT</name>
<comment type="subunit">
    <text evidence="5 16">Homodimer.</text>
</comment>
<organism evidence="17 18">
    <name type="scientific">Candidatus Nitrotoga arctica</name>
    <dbReference type="NCBI Taxonomy" id="453162"/>
    <lineage>
        <taxon>Bacteria</taxon>
        <taxon>Pseudomonadati</taxon>
        <taxon>Pseudomonadota</taxon>
        <taxon>Betaproteobacteria</taxon>
        <taxon>Nitrosomonadales</taxon>
        <taxon>Gallionellaceae</taxon>
        <taxon>Candidatus Nitrotoga</taxon>
    </lineage>
</organism>
<feature type="binding site" evidence="16">
    <location>
        <position position="123"/>
    </location>
    <ligand>
        <name>ATP</name>
        <dbReference type="ChEBI" id="CHEBI:30616"/>
    </ligand>
</feature>
<comment type="similarity">
    <text evidence="14 16">Belongs to the type III pantothenate kinase family.</text>
</comment>
<evidence type="ECO:0000256" key="7">
    <source>
        <dbReference type="ARBA" id="ARBA00022490"/>
    </source>
</evidence>
<feature type="active site" description="Proton acceptor" evidence="16">
    <location>
        <position position="100"/>
    </location>
</feature>
<dbReference type="InterPro" id="IPR004619">
    <property type="entry name" value="Type_III_PanK"/>
</dbReference>
<comment type="subcellular location">
    <subcellularLocation>
        <location evidence="3 16">Cytoplasm</location>
    </subcellularLocation>
</comment>
<reference evidence="17 18" key="1">
    <citation type="submission" date="2021-10" db="EMBL/GenBank/DDBJ databases">
        <authorList>
            <person name="Koch H."/>
        </authorList>
    </citation>
    <scope>NUCLEOTIDE SEQUENCE [LARGE SCALE GENOMIC DNA]</scope>
    <source>
        <strain evidence="17">6680</strain>
    </source>
</reference>
<evidence type="ECO:0000256" key="16">
    <source>
        <dbReference type="HAMAP-Rule" id="MF_01274"/>
    </source>
</evidence>
<dbReference type="Gene3D" id="3.30.420.40">
    <property type="match status" value="2"/>
</dbReference>
<dbReference type="NCBIfam" id="TIGR00671">
    <property type="entry name" value="baf"/>
    <property type="match status" value="1"/>
</dbReference>
<dbReference type="PANTHER" id="PTHR34265:SF1">
    <property type="entry name" value="TYPE III PANTOTHENATE KINASE"/>
    <property type="match status" value="1"/>
</dbReference>
<proteinExistence type="inferred from homology"/>
<feature type="binding site" evidence="16">
    <location>
        <position position="91"/>
    </location>
    <ligand>
        <name>substrate</name>
    </ligand>
</feature>
<comment type="pathway">
    <text evidence="4 16">Cofactor biosynthesis; coenzyme A biosynthesis; CoA from (R)-pantothenate: step 1/5.</text>
</comment>
<dbReference type="HAMAP" id="MF_01274">
    <property type="entry name" value="Pantothen_kinase_3"/>
    <property type="match status" value="1"/>
</dbReference>
<sequence length="242" mass="25865">MRMLLIDAGNSRVKWAMVEGGMGLRQNVLENTHAPALSVAFSELPPPDRILISNVAGENMAQLLSAACAAWQCPIEFIVARVRQCGVRNLYEHPAQLGSDRWAALIAAWHQERASCLVVNCGTATTVDALSAEGEFLGGLILPGVDMMQSSLAAGAAQLVQAEGVWREFPRNTADATFSGSIQATIGAIRLQFKALAVRGDVRCLLSGGAADKVQLHLKLPSVRVDNLVLRGLQIIAQENLS</sequence>
<evidence type="ECO:0000256" key="14">
    <source>
        <dbReference type="ARBA" id="ARBA00038036"/>
    </source>
</evidence>
<evidence type="ECO:0000256" key="2">
    <source>
        <dbReference type="ARBA" id="ARBA00001958"/>
    </source>
</evidence>
<dbReference type="EC" id="2.7.1.33" evidence="6 16"/>
<comment type="caution">
    <text evidence="16">Lacks conserved residue(s) required for the propagation of feature annotation.</text>
</comment>
<keyword evidence="18" id="KW-1185">Reference proteome</keyword>
<dbReference type="CDD" id="cd24015">
    <property type="entry name" value="ASKHA_NBD_PanK-III"/>
    <property type="match status" value="1"/>
</dbReference>
<dbReference type="InterPro" id="IPR043129">
    <property type="entry name" value="ATPase_NBD"/>
</dbReference>
<evidence type="ECO:0000256" key="12">
    <source>
        <dbReference type="ARBA" id="ARBA00022958"/>
    </source>
</evidence>
<evidence type="ECO:0000313" key="18">
    <source>
        <dbReference type="Proteomes" id="UP000839052"/>
    </source>
</evidence>
<evidence type="ECO:0000256" key="5">
    <source>
        <dbReference type="ARBA" id="ARBA00011738"/>
    </source>
</evidence>
<evidence type="ECO:0000313" key="17">
    <source>
        <dbReference type="EMBL" id="CAG9931538.1"/>
    </source>
</evidence>
<keyword evidence="11 16" id="KW-0067">ATP-binding</keyword>
<dbReference type="RefSeq" id="WP_239795630.1">
    <property type="nucleotide sequence ID" value="NZ_OU912926.1"/>
</dbReference>
<dbReference type="Proteomes" id="UP000839052">
    <property type="component" value="Chromosome"/>
</dbReference>
<dbReference type="GO" id="GO:0004594">
    <property type="term" value="F:pantothenate kinase activity"/>
    <property type="evidence" value="ECO:0007669"/>
    <property type="project" value="UniProtKB-EC"/>
</dbReference>
<feature type="binding site" evidence="16">
    <location>
        <begin position="7"/>
        <end position="14"/>
    </location>
    <ligand>
        <name>ATP</name>
        <dbReference type="ChEBI" id="CHEBI:30616"/>
    </ligand>
</feature>
<evidence type="ECO:0000256" key="9">
    <source>
        <dbReference type="ARBA" id="ARBA00022741"/>
    </source>
</evidence>
<gene>
    <name evidence="16 17" type="primary">coaX</name>
    <name evidence="17" type="ORF">NTG6680_0285</name>
</gene>
<feature type="binding site" evidence="16">
    <location>
        <position position="173"/>
    </location>
    <ligand>
        <name>substrate</name>
    </ligand>
</feature>
<protein>
    <recommendedName>
        <fullName evidence="15 16">Type III pantothenate kinase</fullName>
        <ecNumber evidence="6 16">2.7.1.33</ecNumber>
    </recommendedName>
    <alternativeName>
        <fullName evidence="16">PanK-III</fullName>
    </alternativeName>
    <alternativeName>
        <fullName evidence="16">Pantothenic acid kinase</fullName>
    </alternativeName>
</protein>
<dbReference type="PANTHER" id="PTHR34265">
    <property type="entry name" value="TYPE III PANTOTHENATE KINASE"/>
    <property type="match status" value="1"/>
</dbReference>
<comment type="catalytic activity">
    <reaction evidence="1 16">
        <text>(R)-pantothenate + ATP = (R)-4'-phosphopantothenate + ADP + H(+)</text>
        <dbReference type="Rhea" id="RHEA:16373"/>
        <dbReference type="ChEBI" id="CHEBI:10986"/>
        <dbReference type="ChEBI" id="CHEBI:15378"/>
        <dbReference type="ChEBI" id="CHEBI:29032"/>
        <dbReference type="ChEBI" id="CHEBI:30616"/>
        <dbReference type="ChEBI" id="CHEBI:456216"/>
        <dbReference type="EC" id="2.7.1.33"/>
    </reaction>
</comment>
<comment type="cofactor">
    <cofactor evidence="16">
        <name>NH4(+)</name>
        <dbReference type="ChEBI" id="CHEBI:28938"/>
    </cofactor>
    <cofactor evidence="16">
        <name>K(+)</name>
        <dbReference type="ChEBI" id="CHEBI:29103"/>
    </cofactor>
    <text evidence="16">A monovalent cation. Ammonium or potassium.</text>
</comment>
<evidence type="ECO:0000256" key="15">
    <source>
        <dbReference type="ARBA" id="ARBA00040883"/>
    </source>
</evidence>
<keyword evidence="8 16" id="KW-0808">Transferase</keyword>
<evidence type="ECO:0000256" key="1">
    <source>
        <dbReference type="ARBA" id="ARBA00001206"/>
    </source>
</evidence>
<evidence type="ECO:0000256" key="6">
    <source>
        <dbReference type="ARBA" id="ARBA00012102"/>
    </source>
</evidence>
<keyword evidence="13 16" id="KW-0173">Coenzyme A biosynthesis</keyword>
<evidence type="ECO:0000256" key="13">
    <source>
        <dbReference type="ARBA" id="ARBA00022993"/>
    </source>
</evidence>
<accession>A0ABN8ALI4</accession>
<keyword evidence="12 16" id="KW-0630">Potassium</keyword>
<dbReference type="SUPFAM" id="SSF53067">
    <property type="entry name" value="Actin-like ATPase domain"/>
    <property type="match status" value="2"/>
</dbReference>
<evidence type="ECO:0000256" key="8">
    <source>
        <dbReference type="ARBA" id="ARBA00022679"/>
    </source>
</evidence>
<evidence type="ECO:0000256" key="3">
    <source>
        <dbReference type="ARBA" id="ARBA00004496"/>
    </source>
</evidence>
<dbReference type="EMBL" id="OU912926">
    <property type="protein sequence ID" value="CAG9931538.1"/>
    <property type="molecule type" value="Genomic_DNA"/>
</dbReference>
<dbReference type="Pfam" id="PF03309">
    <property type="entry name" value="Pan_kinase"/>
    <property type="match status" value="1"/>
</dbReference>
<keyword evidence="7 16" id="KW-0963">Cytoplasm</keyword>